<comment type="caution">
    <text evidence="3">The sequence shown here is derived from an EMBL/GenBank/DDBJ whole genome shotgun (WGS) entry which is preliminary data.</text>
</comment>
<keyword evidence="1" id="KW-0812">Transmembrane</keyword>
<feature type="transmembrane region" description="Helical" evidence="1">
    <location>
        <begin position="188"/>
        <end position="206"/>
    </location>
</feature>
<dbReference type="OrthoDB" id="5244233at2"/>
<feature type="domain" description="DUF2510" evidence="2">
    <location>
        <begin position="10"/>
        <end position="46"/>
    </location>
</feature>
<evidence type="ECO:0000313" key="3">
    <source>
        <dbReference type="EMBL" id="RZS59078.1"/>
    </source>
</evidence>
<keyword evidence="4" id="KW-1185">Reference proteome</keyword>
<dbReference type="AlphaFoldDB" id="A0A4Q7LXW7"/>
<dbReference type="Proteomes" id="UP000293519">
    <property type="component" value="Unassembled WGS sequence"/>
</dbReference>
<dbReference type="Pfam" id="PF10708">
    <property type="entry name" value="DUF2510"/>
    <property type="match status" value="1"/>
</dbReference>
<sequence>MTTTAVRVPAGWYADPLSADATGQPTHRRWWDGQGWSHHTALMSETPAELRSAWSASAPESPDVSPASVEALRLSASYTAIARQEAAKVAEQMPLHVGSPVTGTVGAVAPARTVAQAASAERAHEIGVVADLEALWNETPSRQHGQHRAERPTIHTASLWLIATMPITQLLLLHWVRDLAATTATPQYSILLALVLPFVLYGALASQDARQLSAAGHLTTPPWIVAVIMPAVYLGARGLHLQRTVGANPWPALLVWGLLQGIVLTVAAVIDPLWVQGVLALIGL</sequence>
<evidence type="ECO:0000256" key="1">
    <source>
        <dbReference type="SAM" id="Phobius"/>
    </source>
</evidence>
<feature type="transmembrane region" description="Helical" evidence="1">
    <location>
        <begin position="157"/>
        <end position="176"/>
    </location>
</feature>
<evidence type="ECO:0000313" key="4">
    <source>
        <dbReference type="Proteomes" id="UP000293519"/>
    </source>
</evidence>
<dbReference type="EMBL" id="SGWW01000001">
    <property type="protein sequence ID" value="RZS59078.1"/>
    <property type="molecule type" value="Genomic_DNA"/>
</dbReference>
<keyword evidence="1" id="KW-1133">Transmembrane helix</keyword>
<dbReference type="RefSeq" id="WP_130484195.1">
    <property type="nucleotide sequence ID" value="NZ_SGWW01000001.1"/>
</dbReference>
<evidence type="ECO:0000259" key="2">
    <source>
        <dbReference type="Pfam" id="PF10708"/>
    </source>
</evidence>
<protein>
    <submittedName>
        <fullName evidence="3">Uncharacterized protein DUF2510</fullName>
    </submittedName>
</protein>
<dbReference type="InterPro" id="IPR018929">
    <property type="entry name" value="DUF2510"/>
</dbReference>
<feature type="transmembrane region" description="Helical" evidence="1">
    <location>
        <begin position="256"/>
        <end position="282"/>
    </location>
</feature>
<accession>A0A4Q7LXW7</accession>
<gene>
    <name evidence="3" type="ORF">EV141_0295</name>
</gene>
<keyword evidence="1" id="KW-0472">Membrane</keyword>
<name>A0A4Q7LXW7_9MICO</name>
<feature type="transmembrane region" description="Helical" evidence="1">
    <location>
        <begin position="218"/>
        <end position="236"/>
    </location>
</feature>
<reference evidence="3 4" key="1">
    <citation type="journal article" date="2015" name="Stand. Genomic Sci.">
        <title>Genomic Encyclopedia of Bacterial and Archaeal Type Strains, Phase III: the genomes of soil and plant-associated and newly described type strains.</title>
        <authorList>
            <person name="Whitman W.B."/>
            <person name="Woyke T."/>
            <person name="Klenk H.P."/>
            <person name="Zhou Y."/>
            <person name="Lilburn T.G."/>
            <person name="Beck B.J."/>
            <person name="De Vos P."/>
            <person name="Vandamme P."/>
            <person name="Eisen J.A."/>
            <person name="Garrity G."/>
            <person name="Hugenholtz P."/>
            <person name="Kyrpides N.C."/>
        </authorList>
    </citation>
    <scope>NUCLEOTIDE SEQUENCE [LARGE SCALE GENOMIC DNA]</scope>
    <source>
        <strain evidence="3 4">CV2</strain>
    </source>
</reference>
<proteinExistence type="predicted"/>
<organism evidence="3 4">
    <name type="scientific">Microcella putealis</name>
    <dbReference type="NCBI Taxonomy" id="337005"/>
    <lineage>
        <taxon>Bacteria</taxon>
        <taxon>Bacillati</taxon>
        <taxon>Actinomycetota</taxon>
        <taxon>Actinomycetes</taxon>
        <taxon>Micrococcales</taxon>
        <taxon>Microbacteriaceae</taxon>
        <taxon>Microcella</taxon>
    </lineage>
</organism>